<dbReference type="InterPro" id="IPR024316">
    <property type="entry name" value="APQ12"/>
</dbReference>
<feature type="region of interest" description="Disordered" evidence="1">
    <location>
        <begin position="191"/>
        <end position="216"/>
    </location>
</feature>
<feature type="transmembrane region" description="Helical" evidence="2">
    <location>
        <begin position="87"/>
        <end position="105"/>
    </location>
</feature>
<dbReference type="EMBL" id="AZHD01000003">
    <property type="protein sequence ID" value="OAA65465.1"/>
    <property type="molecule type" value="Genomic_DNA"/>
</dbReference>
<gene>
    <name evidence="3" type="ORF">SPI_02252</name>
</gene>
<dbReference type="AlphaFoldDB" id="A0A167XVQ7"/>
<reference evidence="3 4" key="1">
    <citation type="journal article" date="2016" name="Genome Biol. Evol.">
        <title>Divergent and convergent evolution of fungal pathogenicity.</title>
        <authorList>
            <person name="Shang Y."/>
            <person name="Xiao G."/>
            <person name="Zheng P."/>
            <person name="Cen K."/>
            <person name="Zhan S."/>
            <person name="Wang C."/>
        </authorList>
    </citation>
    <scope>NUCLEOTIDE SEQUENCE [LARGE SCALE GENOMIC DNA]</scope>
    <source>
        <strain evidence="3 4">RCEF 264</strain>
    </source>
</reference>
<accession>A0A167XVQ7</accession>
<proteinExistence type="predicted"/>
<organism evidence="3 4">
    <name type="scientific">Niveomyces insectorum RCEF 264</name>
    <dbReference type="NCBI Taxonomy" id="1081102"/>
    <lineage>
        <taxon>Eukaryota</taxon>
        <taxon>Fungi</taxon>
        <taxon>Dikarya</taxon>
        <taxon>Ascomycota</taxon>
        <taxon>Pezizomycotina</taxon>
        <taxon>Sordariomycetes</taxon>
        <taxon>Hypocreomycetidae</taxon>
        <taxon>Hypocreales</taxon>
        <taxon>Cordycipitaceae</taxon>
        <taxon>Niveomyces</taxon>
    </lineage>
</organism>
<comment type="caution">
    <text evidence="3">The sequence shown here is derived from an EMBL/GenBank/DDBJ whole genome shotgun (WGS) entry which is preliminary data.</text>
</comment>
<sequence length="216" mass="23569">MDESAALNYFQDILQGPVLALLYDHIVRDDAPLRLWSRAVAAQTARGVAFVQPYFEPYAKSTTTAASAMVSPLLDRLVRAAYNAPDVVVLLGFVLLVVLVVQVLALLRRLVAWWTRLAFRLLFWSGVVLLAAAVWQRGLAQAAQDAAALTGRLLGYAAFVRDIWRAEYRRYEQQQVQAEAASQHTNYHSGYQQQPPLGGGGGGGGGGRGGWSGRGR</sequence>
<dbReference type="Proteomes" id="UP000076874">
    <property type="component" value="Unassembled WGS sequence"/>
</dbReference>
<keyword evidence="2" id="KW-0812">Transmembrane</keyword>
<evidence type="ECO:0000313" key="4">
    <source>
        <dbReference type="Proteomes" id="UP000076874"/>
    </source>
</evidence>
<name>A0A167XVQ7_9HYPO</name>
<evidence type="ECO:0000256" key="1">
    <source>
        <dbReference type="SAM" id="MobiDB-lite"/>
    </source>
</evidence>
<protein>
    <submittedName>
        <fullName evidence="3">Uncharacterized protein</fullName>
    </submittedName>
</protein>
<evidence type="ECO:0000313" key="3">
    <source>
        <dbReference type="EMBL" id="OAA65465.1"/>
    </source>
</evidence>
<keyword evidence="4" id="KW-1185">Reference proteome</keyword>
<keyword evidence="2" id="KW-0472">Membrane</keyword>
<dbReference type="OrthoDB" id="3559694at2759"/>
<dbReference type="Pfam" id="PF12716">
    <property type="entry name" value="Apq12"/>
    <property type="match status" value="1"/>
</dbReference>
<feature type="transmembrane region" description="Helical" evidence="2">
    <location>
        <begin position="117"/>
        <end position="135"/>
    </location>
</feature>
<evidence type="ECO:0000256" key="2">
    <source>
        <dbReference type="SAM" id="Phobius"/>
    </source>
</evidence>
<feature type="compositionally biased region" description="Gly residues" evidence="1">
    <location>
        <begin position="197"/>
        <end position="216"/>
    </location>
</feature>
<keyword evidence="2" id="KW-1133">Transmembrane helix</keyword>